<reference evidence="1" key="1">
    <citation type="submission" date="2014-12" db="EMBL/GenBank/DDBJ databases">
        <title>Insight into the proteome of Arion vulgaris.</title>
        <authorList>
            <person name="Aradska J."/>
            <person name="Bulat T."/>
            <person name="Smidak R."/>
            <person name="Sarate P."/>
            <person name="Gangsoo J."/>
            <person name="Sialana F."/>
            <person name="Bilban M."/>
            <person name="Lubec G."/>
        </authorList>
    </citation>
    <scope>NUCLEOTIDE SEQUENCE</scope>
    <source>
        <tissue evidence="1">Skin</tissue>
    </source>
</reference>
<evidence type="ECO:0000313" key="1">
    <source>
        <dbReference type="EMBL" id="CEK53450.1"/>
    </source>
</evidence>
<name>A0A0B6YDA2_9EUPU</name>
<dbReference type="EMBL" id="HACG01006585">
    <property type="protein sequence ID" value="CEK53450.1"/>
    <property type="molecule type" value="Transcribed_RNA"/>
</dbReference>
<feature type="non-terminal residue" evidence="1">
    <location>
        <position position="1"/>
    </location>
</feature>
<protein>
    <submittedName>
        <fullName evidence="1">Uncharacterized protein</fullName>
    </submittedName>
</protein>
<accession>A0A0B6YDA2</accession>
<sequence>FGTRGEHLTSSLQSPLQVASEDDWGTYFQSSNMNRLEQVILRLSIGHNPFCSHIYTKVNIDNSVMCTCPQLSQTAEHIF</sequence>
<dbReference type="AlphaFoldDB" id="A0A0B6YDA2"/>
<organism evidence="1">
    <name type="scientific">Arion vulgaris</name>
    <dbReference type="NCBI Taxonomy" id="1028688"/>
    <lineage>
        <taxon>Eukaryota</taxon>
        <taxon>Metazoa</taxon>
        <taxon>Spiralia</taxon>
        <taxon>Lophotrochozoa</taxon>
        <taxon>Mollusca</taxon>
        <taxon>Gastropoda</taxon>
        <taxon>Heterobranchia</taxon>
        <taxon>Euthyneura</taxon>
        <taxon>Panpulmonata</taxon>
        <taxon>Eupulmonata</taxon>
        <taxon>Stylommatophora</taxon>
        <taxon>Helicina</taxon>
        <taxon>Arionoidea</taxon>
        <taxon>Arionidae</taxon>
        <taxon>Arion</taxon>
    </lineage>
</organism>
<feature type="non-terminal residue" evidence="1">
    <location>
        <position position="79"/>
    </location>
</feature>
<proteinExistence type="predicted"/>
<gene>
    <name evidence="1" type="primary">ORF20328</name>
</gene>